<dbReference type="RefSeq" id="WP_014770438.1">
    <property type="nucleotide sequence ID" value="NC_018002.1"/>
</dbReference>
<dbReference type="EMBL" id="CP003333">
    <property type="protein sequence ID" value="AFL69575.1"/>
    <property type="molecule type" value="Genomic_DNA"/>
</dbReference>
<evidence type="ECO:0008006" key="3">
    <source>
        <dbReference type="Google" id="ProtNLM"/>
    </source>
</evidence>
<gene>
    <name evidence="1" type="ordered locus">Sulba_2300</name>
</gene>
<dbReference type="SUPFAM" id="SSF143011">
    <property type="entry name" value="RelE-like"/>
    <property type="match status" value="1"/>
</dbReference>
<dbReference type="PATRIC" id="fig|760154.4.peg.2304"/>
<name>I3Y051_SULBS</name>
<dbReference type="OrthoDB" id="129742at2"/>
<reference evidence="1 2" key="1">
    <citation type="submission" date="2012-06" db="EMBL/GenBank/DDBJ databases">
        <title>Complete sequence of Sulfurospirillum barnesii SES-3.</title>
        <authorList>
            <consortium name="US DOE Joint Genome Institute"/>
            <person name="Lucas S."/>
            <person name="Han J."/>
            <person name="Lapidus A."/>
            <person name="Cheng J.-F."/>
            <person name="Goodwin L."/>
            <person name="Pitluck S."/>
            <person name="Peters L."/>
            <person name="Ovchinnikova G."/>
            <person name="Lu M."/>
            <person name="Detter J.C."/>
            <person name="Han C."/>
            <person name="Tapia R."/>
            <person name="Land M."/>
            <person name="Hauser L."/>
            <person name="Kyrpides N."/>
            <person name="Ivanova N."/>
            <person name="Pagani I."/>
            <person name="Stolz J."/>
            <person name="Arkin A."/>
            <person name="Dehal P."/>
            <person name="Oremland R."/>
            <person name="Saltikov C."/>
            <person name="Basu P."/>
            <person name="Hollibaugh J."/>
            <person name="Newman D."/>
            <person name="Stolyar S."/>
            <person name="Hazen T."/>
            <person name="Woyke T."/>
        </authorList>
    </citation>
    <scope>NUCLEOTIDE SEQUENCE [LARGE SCALE GENOMIC DNA]</scope>
    <source>
        <strain evidence="2">ATCC 700032 / DSM 10660 / SES-3</strain>
    </source>
</reference>
<protein>
    <recommendedName>
        <fullName evidence="3">Plasmid stabilization system protein</fullName>
    </recommendedName>
</protein>
<dbReference type="STRING" id="760154.Sulba_2300"/>
<dbReference type="Gene3D" id="3.30.2310.20">
    <property type="entry name" value="RelE-like"/>
    <property type="match status" value="1"/>
</dbReference>
<dbReference type="HOGENOM" id="CLU_2572802_0_0_7"/>
<evidence type="ECO:0000313" key="1">
    <source>
        <dbReference type="EMBL" id="AFL69575.1"/>
    </source>
</evidence>
<sequence>MHIKPIRSDLEAYLREHNLTKKFQKAKIFFENNPFHPSLNTEILEPKERLIYSFRLDKKYRAIFIYIDTETIEIITLTNHYK</sequence>
<evidence type="ECO:0000313" key="2">
    <source>
        <dbReference type="Proteomes" id="UP000006176"/>
    </source>
</evidence>
<dbReference type="Proteomes" id="UP000006176">
    <property type="component" value="Chromosome"/>
</dbReference>
<proteinExistence type="predicted"/>
<dbReference type="InterPro" id="IPR035093">
    <property type="entry name" value="RelE/ParE_toxin_dom_sf"/>
</dbReference>
<dbReference type="AlphaFoldDB" id="I3Y051"/>
<dbReference type="KEGG" id="sba:Sulba_2300"/>
<accession>I3Y051</accession>
<keyword evidence="2" id="KW-1185">Reference proteome</keyword>
<organism evidence="1 2">
    <name type="scientific">Sulfurospirillum barnesii (strain ATCC 700032 / DSM 10660 / SES-3)</name>
    <dbReference type="NCBI Taxonomy" id="760154"/>
    <lineage>
        <taxon>Bacteria</taxon>
        <taxon>Pseudomonadati</taxon>
        <taxon>Campylobacterota</taxon>
        <taxon>Epsilonproteobacteria</taxon>
        <taxon>Campylobacterales</taxon>
        <taxon>Sulfurospirillaceae</taxon>
        <taxon>Sulfurospirillum</taxon>
    </lineage>
</organism>